<evidence type="ECO:0000313" key="2">
    <source>
        <dbReference type="EMBL" id="PAU94473.1"/>
    </source>
</evidence>
<comment type="caution">
    <text evidence="2">The sequence shown here is derived from an EMBL/GenBank/DDBJ whole genome shotgun (WGS) entry which is preliminary data.</text>
</comment>
<feature type="domain" description="PEGA" evidence="1">
    <location>
        <begin position="32"/>
        <end position="85"/>
    </location>
</feature>
<gene>
    <name evidence="2" type="ORF">CK503_06655</name>
</gene>
<dbReference type="PROSITE" id="PS51257">
    <property type="entry name" value="PROKAR_LIPOPROTEIN"/>
    <property type="match status" value="1"/>
</dbReference>
<accession>A0A2A2GC83</accession>
<protein>
    <recommendedName>
        <fullName evidence="1">PEGA domain-containing protein</fullName>
    </recommendedName>
</protein>
<organism evidence="2 3">
    <name type="scientific">Fodinibius salipaludis</name>
    <dbReference type="NCBI Taxonomy" id="2032627"/>
    <lineage>
        <taxon>Bacteria</taxon>
        <taxon>Pseudomonadati</taxon>
        <taxon>Balneolota</taxon>
        <taxon>Balneolia</taxon>
        <taxon>Balneolales</taxon>
        <taxon>Balneolaceae</taxon>
        <taxon>Fodinibius</taxon>
    </lineage>
</organism>
<dbReference type="AlphaFoldDB" id="A0A2A2GC83"/>
<name>A0A2A2GC83_9BACT</name>
<dbReference type="EMBL" id="NSKE01000004">
    <property type="protein sequence ID" value="PAU94473.1"/>
    <property type="molecule type" value="Genomic_DNA"/>
</dbReference>
<evidence type="ECO:0000259" key="1">
    <source>
        <dbReference type="Pfam" id="PF08308"/>
    </source>
</evidence>
<sequence length="164" mass="18105">MLSPYKRAIAYLLIFSFFLSSCATIFKGSNAEVRFNSSPSGAEVLVDEINKGETPTSAQLSRSESHIVTFQKDGYEEVKVKVNRNFDGATTILGNLVSWWLLGVVVDVASGAAYTLSPADLQGNLNKLEEAGVINKDELPKAKENTVHVFMLTKEEWQEIQKSE</sequence>
<reference evidence="2 3" key="1">
    <citation type="submission" date="2017-08" db="EMBL/GenBank/DDBJ databases">
        <title>Aliifodinibius alkalisoli sp. nov., isolated from saline alkaline soil.</title>
        <authorList>
            <person name="Liu D."/>
            <person name="Zhang G."/>
        </authorList>
    </citation>
    <scope>NUCLEOTIDE SEQUENCE [LARGE SCALE GENOMIC DNA]</scope>
    <source>
        <strain evidence="2 3">WN023</strain>
    </source>
</reference>
<dbReference type="OrthoDB" id="1524740at2"/>
<dbReference type="RefSeq" id="WP_095606014.1">
    <property type="nucleotide sequence ID" value="NZ_NSKE01000004.1"/>
</dbReference>
<dbReference type="InterPro" id="IPR013229">
    <property type="entry name" value="PEGA"/>
</dbReference>
<dbReference type="Pfam" id="PF08308">
    <property type="entry name" value="PEGA"/>
    <property type="match status" value="1"/>
</dbReference>
<dbReference type="Proteomes" id="UP000218831">
    <property type="component" value="Unassembled WGS sequence"/>
</dbReference>
<proteinExistence type="predicted"/>
<evidence type="ECO:0000313" key="3">
    <source>
        <dbReference type="Proteomes" id="UP000218831"/>
    </source>
</evidence>
<keyword evidence="3" id="KW-1185">Reference proteome</keyword>